<accession>A0A7W2HUJ4</accession>
<dbReference type="Pfam" id="PF01464">
    <property type="entry name" value="SLT"/>
    <property type="match status" value="1"/>
</dbReference>
<dbReference type="EMBL" id="JACERG010000010">
    <property type="protein sequence ID" value="MBA5222217.1"/>
    <property type="molecule type" value="Genomic_DNA"/>
</dbReference>
<sequence>MPGFRIAEGFVEVTVDDSHVTPGVQRALQTAAVQSRQAAQAAGQHLGQHLAAGIQDAAQDGTRRAGQQGGEEFSGGFLRSSGAALKAGIAGVAVGAGAVFMKGFGEALSQGKVTSKLQAQLGSTPAEAKRYGDVAGRLYTSGITDTFEEGADVIKSVMQQGLLPPGATNAQIQSIAGKVTDLSKTFDMDLGGATNAVAQMMKTGLAKNATEALDLLTRGAQKGADKAGDLADTFNEYSTQFRKVGLDGATSMGLISQGLKAGARDADLVADSIKEFSIRAIDGSKTTVDGFKSLGLNADDMAARIGKGGKSSARALDLTLDKLRGIKDPVERSRIAVELFGTQAEDMGAALYALDPSKAVDTLGKVGGAAEKMGKTLHSGPGQQITVFKRTLEQGIVNFVGTYVVPALMKFGDFLRTALTPAFKTVKSAVTGFIGSMGGVPGIMSTVTGVLTSFGKLVLAAVVPVVQGLAESARKNLVPAFRDIWSLLKTNLVPVLEGLVPVMKTVGSAVGAAIVPTLNALMVAVRKTVGFIKEWQDVFVPLAVGIAAFTLVLNAQKIAIAAWTAVTRGASVVTRAWAVAQGLFNAVMAANPIVLVVAALVGLAAALVVAYKKSETFRNIVNGAWASIKAGLSVAWEYIKKVFDRMKNLFLNFTGPGLLIKHWDTIKSATKAAFDWVKQKISDVFTFLKNVFLNFTGPGLLIKHWNDIKSSTGSAWNWIKNTVKGALTWVQDRISSGMNAVKTLWTSTWTAIRDFFTTRWNNIKSGVSAAWKWLKDSFTSLKTAITGTWSAAWNTIRDFFKTRWSNVKSGVSAAWSWLKDSFTKLKTSVTRTWSDAWNAIKEKFTGTWSSLKRAISTAWSWLKSAFTSTKNAVTKTWSDAWTAIKNKFTSVWAAIRTAVTAAWNWLKGSFTSTKNTVTKTWGDAWTAIKTKFTSTWNTLKGLVSTAWSWLKSSFTSTKTSITRTWSDAWNAVYSKAATLWGKIKSGVNSFKTAIVSAFNKAKDGVGAAWNKLSDIAKKPVNFIIGTVYTKGIKALWDKVAKWVGLGALPKAPKLLAAGGTVGPEPGVYNKPTAIVGEGGPHPEYVIPTDPKYRKRALALYQQAGTQLMEDGGILGHIWGGIKSGASAVGSAAKTVGGYLKDKAKDLAEGALEPFFKAGMKVVNGLLDKIPGVNTGYGKLMKAVPAKVASSILGFLKSKDEESAGGADVAGALKWARTQAGKPYQWGGAGNPSWDCSGFMGGIQKKIDGSDPKGRIWSTFSFQGSHAPAGWQRHLKAPFMIGITNKGVGHTAGTLGGVNVESRGGAGVLVGSRARGYNNSLFTDWYGYKPSKGGGDWSAKGTGVARWRPNVIRELQHLGLSTGWQDTVLRRMNQESGGDPNVVNKWDSNWKAGHPSVGLMQVIGPTFAAYAGSHRNTGPFKYGTSVNPNANIHAGLNYAQHQYGSLSALNRAGGYDSGGWLPPGATLAINKTGKPEAVLTNEEAQTFRRMVQNPDQLGGVNVVINWSSLTVPSKSEFRKVALQLRDELREVERARR</sequence>
<feature type="domain" description="Transglycosylase SLT" evidence="3">
    <location>
        <begin position="1367"/>
        <end position="1447"/>
    </location>
</feature>
<feature type="transmembrane region" description="Helical" evidence="2">
    <location>
        <begin position="506"/>
        <end position="526"/>
    </location>
</feature>
<keyword evidence="1" id="KW-1188">Viral release from host cell</keyword>
<evidence type="ECO:0000313" key="6">
    <source>
        <dbReference type="Proteomes" id="UP000587608"/>
    </source>
</evidence>
<dbReference type="Gene3D" id="1.20.120.20">
    <property type="entry name" value="Apolipoprotein"/>
    <property type="match status" value="2"/>
</dbReference>
<feature type="transmembrane region" description="Helical" evidence="2">
    <location>
        <begin position="583"/>
        <end position="608"/>
    </location>
</feature>
<dbReference type="SUPFAM" id="SSF54001">
    <property type="entry name" value="Cysteine proteinases"/>
    <property type="match status" value="1"/>
</dbReference>
<keyword evidence="2" id="KW-1133">Transmembrane helix</keyword>
<dbReference type="PANTHER" id="PTHR37813">
    <property type="entry name" value="FELS-2 PROPHAGE PROTEIN"/>
    <property type="match status" value="1"/>
</dbReference>
<feature type="domain" description="Phage tail tape measure protein" evidence="4">
    <location>
        <begin position="146"/>
        <end position="341"/>
    </location>
</feature>
<dbReference type="CDD" id="cd13402">
    <property type="entry name" value="LT_TF-like"/>
    <property type="match status" value="1"/>
</dbReference>
<keyword evidence="2" id="KW-0472">Membrane</keyword>
<evidence type="ECO:0000256" key="1">
    <source>
        <dbReference type="ARBA" id="ARBA00022612"/>
    </source>
</evidence>
<keyword evidence="2" id="KW-0812">Transmembrane</keyword>
<feature type="transmembrane region" description="Helical" evidence="2">
    <location>
        <begin position="538"/>
        <end position="563"/>
    </location>
</feature>
<gene>
    <name evidence="5" type="ORF">H1X69_12400</name>
</gene>
<reference evidence="5 6" key="1">
    <citation type="submission" date="2020-07" db="EMBL/GenBank/DDBJ databases">
        <title>Differential regulation of undecylprodigiosin biosynthesis in the yeast-scavenging Streptomyces strain MBK6.</title>
        <authorList>
            <person name="Baral B."/>
            <person name="Siitonen V."/>
            <person name="Laughlin M."/>
            <person name="Yamada K."/>
            <person name="Ilomaeki M."/>
            <person name="Metsae-Ketelae M."/>
            <person name="Niemi J."/>
        </authorList>
    </citation>
    <scope>NUCLEOTIDE SEQUENCE [LARGE SCALE GENOMIC DNA]</scope>
    <source>
        <strain evidence="5 6">MBK6</strain>
    </source>
</reference>
<dbReference type="Gene3D" id="1.10.530.10">
    <property type="match status" value="1"/>
</dbReference>
<dbReference type="PANTHER" id="PTHR37813:SF1">
    <property type="entry name" value="FELS-2 PROPHAGE PROTEIN"/>
    <property type="match status" value="1"/>
</dbReference>
<evidence type="ECO:0000256" key="2">
    <source>
        <dbReference type="SAM" id="Phobius"/>
    </source>
</evidence>
<proteinExistence type="predicted"/>
<organism evidence="5 6">
    <name type="scientific">Streptomyces griseoaurantiacus</name>
    <dbReference type="NCBI Taxonomy" id="68213"/>
    <lineage>
        <taxon>Bacteria</taxon>
        <taxon>Bacillati</taxon>
        <taxon>Actinomycetota</taxon>
        <taxon>Actinomycetes</taxon>
        <taxon>Kitasatosporales</taxon>
        <taxon>Streptomycetaceae</taxon>
        <taxon>Streptomyces</taxon>
        <taxon>Streptomyces aurantiacus group</taxon>
    </lineage>
</organism>
<protein>
    <submittedName>
        <fullName evidence="5">Phage tail tape measure protein</fullName>
    </submittedName>
</protein>
<comment type="caution">
    <text evidence="5">The sequence shown here is derived from an EMBL/GenBank/DDBJ whole genome shotgun (WGS) entry which is preliminary data.</text>
</comment>
<dbReference type="Gene3D" id="3.90.1720.10">
    <property type="entry name" value="endopeptidase domain like (from Nostoc punctiforme)"/>
    <property type="match status" value="1"/>
</dbReference>
<evidence type="ECO:0000259" key="3">
    <source>
        <dbReference type="Pfam" id="PF01464"/>
    </source>
</evidence>
<evidence type="ECO:0000313" key="5">
    <source>
        <dbReference type="EMBL" id="MBA5222217.1"/>
    </source>
</evidence>
<dbReference type="InterPro" id="IPR008258">
    <property type="entry name" value="Transglycosylase_SLT_dom_1"/>
</dbReference>
<dbReference type="Proteomes" id="UP000587608">
    <property type="component" value="Unassembled WGS sequence"/>
</dbReference>
<dbReference type="RefSeq" id="WP_191852806.1">
    <property type="nucleotide sequence ID" value="NZ_JACERG010000010.1"/>
</dbReference>
<dbReference type="Pfam" id="PF10145">
    <property type="entry name" value="PhageMin_Tail"/>
    <property type="match status" value="1"/>
</dbReference>
<name>A0A7W2HUJ4_9ACTN</name>
<evidence type="ECO:0000259" key="4">
    <source>
        <dbReference type="Pfam" id="PF10145"/>
    </source>
</evidence>
<dbReference type="InterPro" id="IPR038765">
    <property type="entry name" value="Papain-like_cys_pep_sf"/>
</dbReference>
<dbReference type="InterPro" id="IPR023346">
    <property type="entry name" value="Lysozyme-like_dom_sf"/>
</dbReference>
<dbReference type="InterPro" id="IPR010090">
    <property type="entry name" value="Phage_tape_meas"/>
</dbReference>
<dbReference type="SUPFAM" id="SSF53955">
    <property type="entry name" value="Lysozyme-like"/>
    <property type="match status" value="1"/>
</dbReference>
<feature type="transmembrane region" description="Helical" evidence="2">
    <location>
        <begin position="620"/>
        <end position="639"/>
    </location>
</feature>